<reference evidence="1 2" key="1">
    <citation type="journal article" date="2018" name="Nat. Biotechnol.">
        <title>A standardized bacterial taxonomy based on genome phylogeny substantially revises the tree of life.</title>
        <authorList>
            <person name="Parks D.H."/>
            <person name="Chuvochina M."/>
            <person name="Waite D.W."/>
            <person name="Rinke C."/>
            <person name="Skarshewski A."/>
            <person name="Chaumeil P.A."/>
            <person name="Hugenholtz P."/>
        </authorList>
    </citation>
    <scope>NUCLEOTIDE SEQUENCE [LARGE SCALE GENOMIC DNA]</scope>
    <source>
        <strain evidence="1">UBA11728</strain>
    </source>
</reference>
<dbReference type="EMBL" id="DPVV01000336">
    <property type="protein sequence ID" value="HCL02762.1"/>
    <property type="molecule type" value="Genomic_DNA"/>
</dbReference>
<dbReference type="AlphaFoldDB" id="A0A3D2X6L2"/>
<accession>A0A3D2X6L2</accession>
<comment type="caution">
    <text evidence="1">The sequence shown here is derived from an EMBL/GenBank/DDBJ whole genome shotgun (WGS) entry which is preliminary data.</text>
</comment>
<dbReference type="Pfam" id="PF13027">
    <property type="entry name" value="DUF3888"/>
    <property type="match status" value="1"/>
</dbReference>
<protein>
    <submittedName>
        <fullName evidence="1">Uncharacterized protein</fullName>
    </submittedName>
</protein>
<evidence type="ECO:0000313" key="2">
    <source>
        <dbReference type="Proteomes" id="UP000262969"/>
    </source>
</evidence>
<gene>
    <name evidence="1" type="ORF">DHW61_10195</name>
</gene>
<sequence>MFLYLRKNHVITTFSIESTTKSEIKDELIIALFMNNIITDSNKFYDNYFSDGLEYFNYEFKIKDIKKELGNIHITFETTPVIGAHNPVGDDEITYKVDVFGTKTLENFTHKKSYEIPPWLQNYMIKTYPETKN</sequence>
<name>A0A3D2X6L2_9FIRM</name>
<evidence type="ECO:0000313" key="1">
    <source>
        <dbReference type="EMBL" id="HCL02762.1"/>
    </source>
</evidence>
<dbReference type="InterPro" id="IPR024984">
    <property type="entry name" value="DUF3888"/>
</dbReference>
<dbReference type="Proteomes" id="UP000262969">
    <property type="component" value="Unassembled WGS sequence"/>
</dbReference>
<organism evidence="1 2">
    <name type="scientific">Lachnoclostridium phytofermentans</name>
    <dbReference type="NCBI Taxonomy" id="66219"/>
    <lineage>
        <taxon>Bacteria</taxon>
        <taxon>Bacillati</taxon>
        <taxon>Bacillota</taxon>
        <taxon>Clostridia</taxon>
        <taxon>Lachnospirales</taxon>
        <taxon>Lachnospiraceae</taxon>
    </lineage>
</organism>
<proteinExistence type="predicted"/>